<feature type="region of interest" description="Disordered" evidence="2">
    <location>
        <begin position="167"/>
        <end position="191"/>
    </location>
</feature>
<evidence type="ECO:0000313" key="3">
    <source>
        <dbReference type="EMBL" id="RXH92011.1"/>
    </source>
</evidence>
<reference evidence="3 4" key="1">
    <citation type="submission" date="2018-10" db="EMBL/GenBank/DDBJ databases">
        <title>A high-quality apple genome assembly.</title>
        <authorList>
            <person name="Hu J."/>
        </authorList>
    </citation>
    <scope>NUCLEOTIDE SEQUENCE [LARGE SCALE GENOMIC DNA]</scope>
    <source>
        <strain evidence="4">cv. HFTH1</strain>
        <tissue evidence="3">Young leaf</tissue>
    </source>
</reference>
<accession>A0A498JF41</accession>
<comment type="caution">
    <text evidence="3">The sequence shown here is derived from an EMBL/GenBank/DDBJ whole genome shotgun (WGS) entry which is preliminary data.</text>
</comment>
<keyword evidence="1" id="KW-0175">Coiled coil</keyword>
<evidence type="ECO:0000313" key="4">
    <source>
        <dbReference type="Proteomes" id="UP000290289"/>
    </source>
</evidence>
<feature type="coiled-coil region" evidence="1">
    <location>
        <begin position="139"/>
        <end position="166"/>
    </location>
</feature>
<name>A0A498JF41_MALDO</name>
<protein>
    <submittedName>
        <fullName evidence="3">Uncharacterized protein</fullName>
    </submittedName>
</protein>
<dbReference type="EMBL" id="RDQH01000334">
    <property type="protein sequence ID" value="RXH92011.1"/>
    <property type="molecule type" value="Genomic_DNA"/>
</dbReference>
<dbReference type="Proteomes" id="UP000290289">
    <property type="component" value="Chromosome 8"/>
</dbReference>
<dbReference type="InterPro" id="IPR004252">
    <property type="entry name" value="Probable_transposase_24"/>
</dbReference>
<gene>
    <name evidence="3" type="ORF">DVH24_021034</name>
</gene>
<dbReference type="AlphaFoldDB" id="A0A498JF41"/>
<keyword evidence="4" id="KW-1185">Reference proteome</keyword>
<evidence type="ECO:0000256" key="2">
    <source>
        <dbReference type="SAM" id="MobiDB-lite"/>
    </source>
</evidence>
<evidence type="ECO:0000256" key="1">
    <source>
        <dbReference type="SAM" id="Coils"/>
    </source>
</evidence>
<dbReference type="Pfam" id="PF03004">
    <property type="entry name" value="Transposase_24"/>
    <property type="match status" value="1"/>
</dbReference>
<sequence>MQKQSVQNACNREQSTIVHTTGSVLMAKYIKDELDCSGIEPSRIDCFKKFHVSKCKSECENNWASENAKELYEKMDNKKNTAMEEQNEVNDWVIYMEVIGGPSHGRLLGVDAGYSTKDTYPSNSQSCNKCMCLEREESHEQLKDQVNTLTNKLNSLQELVERLMSNNSNNYAHSGPSASMNNNFSIVNSSR</sequence>
<organism evidence="3 4">
    <name type="scientific">Malus domestica</name>
    <name type="common">Apple</name>
    <name type="synonym">Pyrus malus</name>
    <dbReference type="NCBI Taxonomy" id="3750"/>
    <lineage>
        <taxon>Eukaryota</taxon>
        <taxon>Viridiplantae</taxon>
        <taxon>Streptophyta</taxon>
        <taxon>Embryophyta</taxon>
        <taxon>Tracheophyta</taxon>
        <taxon>Spermatophyta</taxon>
        <taxon>Magnoliopsida</taxon>
        <taxon>eudicotyledons</taxon>
        <taxon>Gunneridae</taxon>
        <taxon>Pentapetalae</taxon>
        <taxon>rosids</taxon>
        <taxon>fabids</taxon>
        <taxon>Rosales</taxon>
        <taxon>Rosaceae</taxon>
        <taxon>Amygdaloideae</taxon>
        <taxon>Maleae</taxon>
        <taxon>Malus</taxon>
    </lineage>
</organism>
<proteinExistence type="predicted"/>